<dbReference type="PIRSF" id="PIRSF002741">
    <property type="entry name" value="MppA"/>
    <property type="match status" value="1"/>
</dbReference>
<dbReference type="GO" id="GO:0030313">
    <property type="term" value="C:cell envelope"/>
    <property type="evidence" value="ECO:0007669"/>
    <property type="project" value="UniProtKB-SubCell"/>
</dbReference>
<dbReference type="Gene3D" id="3.40.190.10">
    <property type="entry name" value="Periplasmic binding protein-like II"/>
    <property type="match status" value="1"/>
</dbReference>
<dbReference type="PANTHER" id="PTHR30290">
    <property type="entry name" value="PERIPLASMIC BINDING COMPONENT OF ABC TRANSPORTER"/>
    <property type="match status" value="1"/>
</dbReference>
<evidence type="ECO:0000259" key="6">
    <source>
        <dbReference type="Pfam" id="PF00496"/>
    </source>
</evidence>
<feature type="signal peptide" evidence="5">
    <location>
        <begin position="1"/>
        <end position="20"/>
    </location>
</feature>
<dbReference type="GO" id="GO:0015833">
    <property type="term" value="P:peptide transport"/>
    <property type="evidence" value="ECO:0007669"/>
    <property type="project" value="TreeGrafter"/>
</dbReference>
<sequence>MQRRLALMSAVGLIGVTALAGCGTSNASSSTHSHTGGTVVVAEAPQTPPNWFFPVFSSSAYTEINAQIQFLMYRPLIYLNKENQVDYSRSLVSKIQVNPQDNVFTLTLNHKYKWSDGKPITAQDVVFTWDLMDAASQPNSPWPYGPAGSGGVPKDWKSVTADGPNTVIITLDKSVNPAWFIHNGLGQISPVPEFVWNKYPNNMTQELKFIQSVSNEPTNPLYDVVDGPFKFAKWAPNQYWELVPNPNFGGHKASISKLIFQYETSSADEFAGLKNGQVNVGYLPPSLWSTRNQLTNDTLSQSYLFGFNYIILNFNKQAPNGMGPIFSKLYVRQALQMGINQQGLIDSMYHGAGVPEDGPIPSKPYTAFYDTALNNNPYPFNPQAGKKLLEEHGWHEVNGVMTKNGQKLAFTFTYASASTTLSHVAQLLQSDWAKEGIQVTLQQLPINQLFADDSQSSPSKWNMGYWGAGWTYQLDYYPTGGNLFATGAGENSGGYSNPTLDQLIQATYEPGTPQQIQSRMDAYQEFMAKHLPVLWMPWFPQGYARMTGFAVHSNNVHGTVSTFNPVTDFLYANYWTVSN</sequence>
<protein>
    <submittedName>
        <fullName evidence="7">Peptide/nickel transport system substrate-binding protein</fullName>
    </submittedName>
</protein>
<evidence type="ECO:0000313" key="8">
    <source>
        <dbReference type="Proteomes" id="UP000192660"/>
    </source>
</evidence>
<dbReference type="OrthoDB" id="9772924at2"/>
<dbReference type="InterPro" id="IPR030678">
    <property type="entry name" value="Peptide/Ni-bd"/>
</dbReference>
<reference evidence="8" key="1">
    <citation type="submission" date="2017-04" db="EMBL/GenBank/DDBJ databases">
        <authorList>
            <person name="Varghese N."/>
            <person name="Submissions S."/>
        </authorList>
    </citation>
    <scope>NUCLEOTIDE SEQUENCE [LARGE SCALE GENOMIC DNA]</scope>
    <source>
        <strain evidence="8">DSM 9293</strain>
    </source>
</reference>
<dbReference type="PANTHER" id="PTHR30290:SF10">
    <property type="entry name" value="PERIPLASMIC OLIGOPEPTIDE-BINDING PROTEIN-RELATED"/>
    <property type="match status" value="1"/>
</dbReference>
<dbReference type="Proteomes" id="UP000192660">
    <property type="component" value="Unassembled WGS sequence"/>
</dbReference>
<keyword evidence="3" id="KW-0813">Transport</keyword>
<evidence type="ECO:0000256" key="1">
    <source>
        <dbReference type="ARBA" id="ARBA00004196"/>
    </source>
</evidence>
<name>A0A1W1WLH9_SULTA</name>
<dbReference type="InterPro" id="IPR039424">
    <property type="entry name" value="SBP_5"/>
</dbReference>
<dbReference type="Gene3D" id="3.10.105.10">
    <property type="entry name" value="Dipeptide-binding Protein, Domain 3"/>
    <property type="match status" value="1"/>
</dbReference>
<comment type="similarity">
    <text evidence="2">Belongs to the bacterial solute-binding protein 5 family.</text>
</comment>
<organism evidence="7 8">
    <name type="scientific">Sulfobacillus thermosulfidooxidans (strain DSM 9293 / VKM B-1269 / AT-1)</name>
    <dbReference type="NCBI Taxonomy" id="929705"/>
    <lineage>
        <taxon>Bacteria</taxon>
        <taxon>Bacillati</taxon>
        <taxon>Bacillota</taxon>
        <taxon>Clostridia</taxon>
        <taxon>Eubacteriales</taxon>
        <taxon>Clostridiales Family XVII. Incertae Sedis</taxon>
        <taxon>Sulfobacillus</taxon>
    </lineage>
</organism>
<dbReference type="GO" id="GO:1904680">
    <property type="term" value="F:peptide transmembrane transporter activity"/>
    <property type="evidence" value="ECO:0007669"/>
    <property type="project" value="TreeGrafter"/>
</dbReference>
<dbReference type="Pfam" id="PF00496">
    <property type="entry name" value="SBP_bac_5"/>
    <property type="match status" value="1"/>
</dbReference>
<evidence type="ECO:0000256" key="2">
    <source>
        <dbReference type="ARBA" id="ARBA00005695"/>
    </source>
</evidence>
<dbReference type="STRING" id="28034.BFX07_06205"/>
<comment type="subcellular location">
    <subcellularLocation>
        <location evidence="1">Cell envelope</location>
    </subcellularLocation>
</comment>
<evidence type="ECO:0000256" key="5">
    <source>
        <dbReference type="SAM" id="SignalP"/>
    </source>
</evidence>
<gene>
    <name evidence="7" type="ORF">SAMN00768000_3168</name>
</gene>
<dbReference type="EMBL" id="FWWY01000001">
    <property type="protein sequence ID" value="SMC07039.1"/>
    <property type="molecule type" value="Genomic_DNA"/>
</dbReference>
<feature type="domain" description="Solute-binding protein family 5" evidence="6">
    <location>
        <begin position="91"/>
        <end position="472"/>
    </location>
</feature>
<feature type="chain" id="PRO_5038578013" evidence="5">
    <location>
        <begin position="21"/>
        <end position="579"/>
    </location>
</feature>
<proteinExistence type="inferred from homology"/>
<dbReference type="SUPFAM" id="SSF53850">
    <property type="entry name" value="Periplasmic binding protein-like II"/>
    <property type="match status" value="1"/>
</dbReference>
<evidence type="ECO:0000256" key="4">
    <source>
        <dbReference type="ARBA" id="ARBA00022729"/>
    </source>
</evidence>
<accession>A0A1W1WLH9</accession>
<evidence type="ECO:0000313" key="7">
    <source>
        <dbReference type="EMBL" id="SMC07039.1"/>
    </source>
</evidence>
<dbReference type="CDD" id="cd08513">
    <property type="entry name" value="PBP2_thermophilic_Hb8_like"/>
    <property type="match status" value="1"/>
</dbReference>
<dbReference type="AlphaFoldDB" id="A0A1W1WLH9"/>
<keyword evidence="4 5" id="KW-0732">Signal</keyword>
<dbReference type="RefSeq" id="WP_020374913.1">
    <property type="nucleotide sequence ID" value="NZ_FWWY01000001.1"/>
</dbReference>
<dbReference type="InterPro" id="IPR000914">
    <property type="entry name" value="SBP_5_dom"/>
</dbReference>
<dbReference type="GO" id="GO:0042597">
    <property type="term" value="C:periplasmic space"/>
    <property type="evidence" value="ECO:0007669"/>
    <property type="project" value="UniProtKB-ARBA"/>
</dbReference>
<dbReference type="GO" id="GO:0043190">
    <property type="term" value="C:ATP-binding cassette (ABC) transporter complex"/>
    <property type="evidence" value="ECO:0007669"/>
    <property type="project" value="InterPro"/>
</dbReference>
<evidence type="ECO:0000256" key="3">
    <source>
        <dbReference type="ARBA" id="ARBA00022448"/>
    </source>
</evidence>
<dbReference type="PROSITE" id="PS51257">
    <property type="entry name" value="PROKAR_LIPOPROTEIN"/>
    <property type="match status" value="1"/>
</dbReference>
<keyword evidence="8" id="KW-1185">Reference proteome</keyword>